<proteinExistence type="predicted"/>
<evidence type="ECO:0000256" key="1">
    <source>
        <dbReference type="SAM" id="MobiDB-lite"/>
    </source>
</evidence>
<dbReference type="EMBL" id="KN716495">
    <property type="protein sequence ID" value="KJH44152.1"/>
    <property type="molecule type" value="Genomic_DNA"/>
</dbReference>
<dbReference type="AlphaFoldDB" id="A0A0D8XK58"/>
<evidence type="ECO:0000313" key="3">
    <source>
        <dbReference type="Proteomes" id="UP000053766"/>
    </source>
</evidence>
<feature type="compositionally biased region" description="Basic and acidic residues" evidence="1">
    <location>
        <begin position="47"/>
        <end position="57"/>
    </location>
</feature>
<gene>
    <name evidence="2" type="ORF">DICVIV_09828</name>
</gene>
<feature type="compositionally biased region" description="Polar residues" evidence="1">
    <location>
        <begin position="1"/>
        <end position="46"/>
    </location>
</feature>
<accession>A0A0D8XK58</accession>
<sequence>MAIKNSQPVEALPNSESTLRNSSEIQRCSNSQMASVASRIFDSSKQTPRDSSDLGKTRESFADRFSKGIHELTQGSSGRLLRWKTKLQNGGYCRRQKDQSEPPPTQRFFLLQNIPEI</sequence>
<dbReference type="OrthoDB" id="10030037at2759"/>
<dbReference type="Proteomes" id="UP000053766">
    <property type="component" value="Unassembled WGS sequence"/>
</dbReference>
<reference evidence="3" key="2">
    <citation type="journal article" date="2016" name="Sci. Rep.">
        <title>Dictyocaulus viviparus genome, variome and transcriptome elucidate lungworm biology and support future intervention.</title>
        <authorList>
            <person name="McNulty S.N."/>
            <person name="Strube C."/>
            <person name="Rosa B.A."/>
            <person name="Martin J.C."/>
            <person name="Tyagi R."/>
            <person name="Choi Y.J."/>
            <person name="Wang Q."/>
            <person name="Hallsworth Pepin K."/>
            <person name="Zhang X."/>
            <person name="Ozersky P."/>
            <person name="Wilson R.K."/>
            <person name="Sternberg P.W."/>
            <person name="Gasser R.B."/>
            <person name="Mitreva M."/>
        </authorList>
    </citation>
    <scope>NUCLEOTIDE SEQUENCE [LARGE SCALE GENOMIC DNA]</scope>
    <source>
        <strain evidence="3">HannoverDv2000</strain>
    </source>
</reference>
<feature type="region of interest" description="Disordered" evidence="1">
    <location>
        <begin position="1"/>
        <end position="57"/>
    </location>
</feature>
<reference evidence="2 3" key="1">
    <citation type="submission" date="2013-11" db="EMBL/GenBank/DDBJ databases">
        <title>Draft genome of the bovine lungworm Dictyocaulus viviparus.</title>
        <authorList>
            <person name="Mitreva M."/>
        </authorList>
    </citation>
    <scope>NUCLEOTIDE SEQUENCE [LARGE SCALE GENOMIC DNA]</scope>
    <source>
        <strain evidence="2 3">HannoverDv2000</strain>
    </source>
</reference>
<organism evidence="2 3">
    <name type="scientific">Dictyocaulus viviparus</name>
    <name type="common">Bovine lungworm</name>
    <dbReference type="NCBI Taxonomy" id="29172"/>
    <lineage>
        <taxon>Eukaryota</taxon>
        <taxon>Metazoa</taxon>
        <taxon>Ecdysozoa</taxon>
        <taxon>Nematoda</taxon>
        <taxon>Chromadorea</taxon>
        <taxon>Rhabditida</taxon>
        <taxon>Rhabditina</taxon>
        <taxon>Rhabditomorpha</taxon>
        <taxon>Strongyloidea</taxon>
        <taxon>Metastrongylidae</taxon>
        <taxon>Dictyocaulus</taxon>
    </lineage>
</organism>
<keyword evidence="3" id="KW-1185">Reference proteome</keyword>
<evidence type="ECO:0000313" key="2">
    <source>
        <dbReference type="EMBL" id="KJH44152.1"/>
    </source>
</evidence>
<name>A0A0D8XK58_DICVI</name>
<protein>
    <submittedName>
        <fullName evidence="2">Uncharacterized protein</fullName>
    </submittedName>
</protein>